<evidence type="ECO:0000313" key="8">
    <source>
        <dbReference type="EMBL" id="GAA1870806.1"/>
    </source>
</evidence>
<dbReference type="NCBIfam" id="TIGR02937">
    <property type="entry name" value="sigma70-ECF"/>
    <property type="match status" value="1"/>
</dbReference>
<dbReference type="PANTHER" id="PTHR43133:SF8">
    <property type="entry name" value="RNA POLYMERASE SIGMA FACTOR HI_1459-RELATED"/>
    <property type="match status" value="1"/>
</dbReference>
<dbReference type="InterPro" id="IPR013325">
    <property type="entry name" value="RNA_pol_sigma_r2"/>
</dbReference>
<dbReference type="EMBL" id="BAAAQK010000025">
    <property type="protein sequence ID" value="GAA1870806.1"/>
    <property type="molecule type" value="Genomic_DNA"/>
</dbReference>
<evidence type="ECO:0000256" key="1">
    <source>
        <dbReference type="ARBA" id="ARBA00010641"/>
    </source>
</evidence>
<evidence type="ECO:0000313" key="9">
    <source>
        <dbReference type="Proteomes" id="UP001500449"/>
    </source>
</evidence>
<keyword evidence="2" id="KW-0805">Transcription regulation</keyword>
<dbReference type="PANTHER" id="PTHR43133">
    <property type="entry name" value="RNA POLYMERASE ECF-TYPE SIGMA FACTO"/>
    <property type="match status" value="1"/>
</dbReference>
<dbReference type="SUPFAM" id="SSF88946">
    <property type="entry name" value="Sigma2 domain of RNA polymerase sigma factors"/>
    <property type="match status" value="1"/>
</dbReference>
<feature type="domain" description="RNA polymerase sigma-70 region 2" evidence="7">
    <location>
        <begin position="34"/>
        <end position="99"/>
    </location>
</feature>
<dbReference type="Proteomes" id="UP001500449">
    <property type="component" value="Unassembled WGS sequence"/>
</dbReference>
<dbReference type="InterPro" id="IPR036388">
    <property type="entry name" value="WH-like_DNA-bd_sf"/>
</dbReference>
<dbReference type="SUPFAM" id="SSF88659">
    <property type="entry name" value="Sigma3 and sigma4 domains of RNA polymerase sigma factors"/>
    <property type="match status" value="1"/>
</dbReference>
<evidence type="ECO:0000256" key="2">
    <source>
        <dbReference type="ARBA" id="ARBA00023015"/>
    </source>
</evidence>
<dbReference type="InterPro" id="IPR039425">
    <property type="entry name" value="RNA_pol_sigma-70-like"/>
</dbReference>
<dbReference type="Gene3D" id="1.10.10.10">
    <property type="entry name" value="Winged helix-like DNA-binding domain superfamily/Winged helix DNA-binding domain"/>
    <property type="match status" value="1"/>
</dbReference>
<feature type="region of interest" description="Disordered" evidence="6">
    <location>
        <begin position="99"/>
        <end position="124"/>
    </location>
</feature>
<evidence type="ECO:0000256" key="5">
    <source>
        <dbReference type="ARBA" id="ARBA00023163"/>
    </source>
</evidence>
<organism evidence="8 9">
    <name type="scientific">Pseudonocardia ailaonensis</name>
    <dbReference type="NCBI Taxonomy" id="367279"/>
    <lineage>
        <taxon>Bacteria</taxon>
        <taxon>Bacillati</taxon>
        <taxon>Actinomycetota</taxon>
        <taxon>Actinomycetes</taxon>
        <taxon>Pseudonocardiales</taxon>
        <taxon>Pseudonocardiaceae</taxon>
        <taxon>Pseudonocardia</taxon>
    </lineage>
</organism>
<evidence type="ECO:0000259" key="7">
    <source>
        <dbReference type="Pfam" id="PF04542"/>
    </source>
</evidence>
<keyword evidence="5" id="KW-0804">Transcription</keyword>
<evidence type="ECO:0000256" key="4">
    <source>
        <dbReference type="ARBA" id="ARBA00023125"/>
    </source>
</evidence>
<dbReference type="InterPro" id="IPR014284">
    <property type="entry name" value="RNA_pol_sigma-70_dom"/>
</dbReference>
<evidence type="ECO:0000256" key="3">
    <source>
        <dbReference type="ARBA" id="ARBA00023082"/>
    </source>
</evidence>
<name>A0ABN2NIQ2_9PSEU</name>
<comment type="similarity">
    <text evidence="1">Belongs to the sigma-70 factor family. ECF subfamily.</text>
</comment>
<sequence length="190" mass="20632">MTVVGEGRARVEQGEVADTVRRAAAGDEAAWAALVDAFSSLVWSIGLRSGLSRADAGEVVQATFLRLVEKLDQVREPERLGGWLATTARREAWRVSRQAAKELPTEEEPDSDTPEPGPEERALESDRARVLRVAFGQLSDRCARLLELVVVLALPYAQVAAVLDIPVGSIGPTRARCLARLRALLPDDEP</sequence>
<keyword evidence="3" id="KW-0731">Sigma factor</keyword>
<accession>A0ABN2NIQ2</accession>
<evidence type="ECO:0000256" key="6">
    <source>
        <dbReference type="SAM" id="MobiDB-lite"/>
    </source>
</evidence>
<dbReference type="InterPro" id="IPR007627">
    <property type="entry name" value="RNA_pol_sigma70_r2"/>
</dbReference>
<comment type="caution">
    <text evidence="8">The sequence shown here is derived from an EMBL/GenBank/DDBJ whole genome shotgun (WGS) entry which is preliminary data.</text>
</comment>
<proteinExistence type="inferred from homology"/>
<protein>
    <submittedName>
        <fullName evidence="8">Sigma-70 family RNA polymerase sigma factor</fullName>
    </submittedName>
</protein>
<dbReference type="InterPro" id="IPR013324">
    <property type="entry name" value="RNA_pol_sigma_r3/r4-like"/>
</dbReference>
<gene>
    <name evidence="8" type="ORF">GCM10009836_59350</name>
</gene>
<dbReference type="Pfam" id="PF04542">
    <property type="entry name" value="Sigma70_r2"/>
    <property type="match status" value="1"/>
</dbReference>
<keyword evidence="4" id="KW-0238">DNA-binding</keyword>
<dbReference type="Gene3D" id="1.10.1740.10">
    <property type="match status" value="1"/>
</dbReference>
<reference evidence="8 9" key="1">
    <citation type="journal article" date="2019" name="Int. J. Syst. Evol. Microbiol.">
        <title>The Global Catalogue of Microorganisms (GCM) 10K type strain sequencing project: providing services to taxonomists for standard genome sequencing and annotation.</title>
        <authorList>
            <consortium name="The Broad Institute Genomics Platform"/>
            <consortium name="The Broad Institute Genome Sequencing Center for Infectious Disease"/>
            <person name="Wu L."/>
            <person name="Ma J."/>
        </authorList>
    </citation>
    <scope>NUCLEOTIDE SEQUENCE [LARGE SCALE GENOMIC DNA]</scope>
    <source>
        <strain evidence="8 9">JCM 16009</strain>
    </source>
</reference>
<keyword evidence="9" id="KW-1185">Reference proteome</keyword>